<dbReference type="Proteomes" id="UP000788262">
    <property type="component" value="Unassembled WGS sequence"/>
</dbReference>
<dbReference type="RefSeq" id="WP_205382633.1">
    <property type="nucleotide sequence ID" value="NZ_JAFFZS010000005.1"/>
</dbReference>
<keyword evidence="1" id="KW-0732">Signal</keyword>
<proteinExistence type="predicted"/>
<dbReference type="EMBL" id="JAFFZS010000005">
    <property type="protein sequence ID" value="MBN0044417.1"/>
    <property type="molecule type" value="Genomic_DNA"/>
</dbReference>
<evidence type="ECO:0000313" key="2">
    <source>
        <dbReference type="EMBL" id="MBN0044417.1"/>
    </source>
</evidence>
<reference evidence="2 3" key="1">
    <citation type="submission" date="2021-02" db="EMBL/GenBank/DDBJ databases">
        <title>Whole genome sequencing of Streptomyces actuosus VRA1.</title>
        <authorList>
            <person name="Sen G."/>
            <person name="Sen A."/>
        </authorList>
    </citation>
    <scope>NUCLEOTIDE SEQUENCE [LARGE SCALE GENOMIC DNA]</scope>
    <source>
        <strain evidence="2 3">VRA1</strain>
    </source>
</reference>
<evidence type="ECO:0000256" key="1">
    <source>
        <dbReference type="SAM" id="SignalP"/>
    </source>
</evidence>
<evidence type="ECO:0000313" key="3">
    <source>
        <dbReference type="Proteomes" id="UP000788262"/>
    </source>
</evidence>
<accession>A0ABS2VMV7</accession>
<gene>
    <name evidence="2" type="ORF">JS756_09885</name>
</gene>
<protein>
    <recommendedName>
        <fullName evidence="4">Tat pathway signal sequence domain protein</fullName>
    </recommendedName>
</protein>
<organism evidence="2 3">
    <name type="scientific">Streptomyces actuosus</name>
    <dbReference type="NCBI Taxonomy" id="1885"/>
    <lineage>
        <taxon>Bacteria</taxon>
        <taxon>Bacillati</taxon>
        <taxon>Actinomycetota</taxon>
        <taxon>Actinomycetes</taxon>
        <taxon>Kitasatosporales</taxon>
        <taxon>Streptomycetaceae</taxon>
        <taxon>Streptomyces</taxon>
    </lineage>
</organism>
<feature type="chain" id="PRO_5045127913" description="Tat pathway signal sequence domain protein" evidence="1">
    <location>
        <begin position="28"/>
        <end position="229"/>
    </location>
</feature>
<feature type="signal peptide" evidence="1">
    <location>
        <begin position="1"/>
        <end position="27"/>
    </location>
</feature>
<keyword evidence="3" id="KW-1185">Reference proteome</keyword>
<evidence type="ECO:0008006" key="4">
    <source>
        <dbReference type="Google" id="ProtNLM"/>
    </source>
</evidence>
<name>A0ABS2VMV7_STRAS</name>
<sequence length="229" mass="24388">MPLVRRTSMLAGIVAGVLALTASPASAAKHRTLTLDAGDPLAAKLLEVCDLLADPVRPQTPNLPPTCIMTYTPTQYQTSAGPEHPVGDRVFNYGSTTVTHTLGWSDTVTSSDSFAVGSSAKSSIWKAAEIGVTATYTKTWTRSSTVSQTDSLPVPACTVGWFGRAAEMGTATGSLKLDFMTPFRPTRKSKKEYRYFVIENSTFTAPTGNGAIIARSRAMTPQERTSCAS</sequence>
<comment type="caution">
    <text evidence="2">The sequence shown here is derived from an EMBL/GenBank/DDBJ whole genome shotgun (WGS) entry which is preliminary data.</text>
</comment>